<keyword evidence="4 5" id="KW-0472">Membrane</keyword>
<evidence type="ECO:0000256" key="4">
    <source>
        <dbReference type="ARBA" id="ARBA00023136"/>
    </source>
</evidence>
<dbReference type="GO" id="GO:0005886">
    <property type="term" value="C:plasma membrane"/>
    <property type="evidence" value="ECO:0007669"/>
    <property type="project" value="TreeGrafter"/>
</dbReference>
<dbReference type="InterPro" id="IPR003280">
    <property type="entry name" value="2pore_dom_K_chnl"/>
</dbReference>
<dbReference type="PANTHER" id="PTHR11003:SF334">
    <property type="entry name" value="FI03418P"/>
    <property type="match status" value="1"/>
</dbReference>
<dbReference type="GO" id="GO:0030322">
    <property type="term" value="P:stabilization of membrane potential"/>
    <property type="evidence" value="ECO:0007669"/>
    <property type="project" value="TreeGrafter"/>
</dbReference>
<dbReference type="Proteomes" id="UP000887540">
    <property type="component" value="Unplaced"/>
</dbReference>
<dbReference type="Gene3D" id="1.10.287.70">
    <property type="match status" value="1"/>
</dbReference>
<dbReference type="AlphaFoldDB" id="A0A914DY98"/>
<keyword evidence="6" id="KW-1185">Reference proteome</keyword>
<dbReference type="WBParaSite" id="ACRNAN_scaffold4557.g15424.t1">
    <property type="protein sequence ID" value="ACRNAN_scaffold4557.g15424.t1"/>
    <property type="gene ID" value="ACRNAN_scaffold4557.g15424"/>
</dbReference>
<proteinExistence type="predicted"/>
<feature type="transmembrane region" description="Helical" evidence="5">
    <location>
        <begin position="183"/>
        <end position="204"/>
    </location>
</feature>
<reference evidence="7" key="1">
    <citation type="submission" date="2022-11" db="UniProtKB">
        <authorList>
            <consortium name="WormBaseParasite"/>
        </authorList>
    </citation>
    <scope>IDENTIFICATION</scope>
</reference>
<protein>
    <submittedName>
        <fullName evidence="7">Potassium channel domain-containing protein</fullName>
    </submittedName>
</protein>
<dbReference type="PANTHER" id="PTHR11003">
    <property type="entry name" value="POTASSIUM CHANNEL, SUBFAMILY K"/>
    <property type="match status" value="1"/>
</dbReference>
<comment type="subcellular location">
    <subcellularLocation>
        <location evidence="1">Membrane</location>
        <topology evidence="1">Multi-pass membrane protein</topology>
    </subcellularLocation>
</comment>
<evidence type="ECO:0000256" key="2">
    <source>
        <dbReference type="ARBA" id="ARBA00022692"/>
    </source>
</evidence>
<organism evidence="6 7">
    <name type="scientific">Acrobeloides nanus</name>
    <dbReference type="NCBI Taxonomy" id="290746"/>
    <lineage>
        <taxon>Eukaryota</taxon>
        <taxon>Metazoa</taxon>
        <taxon>Ecdysozoa</taxon>
        <taxon>Nematoda</taxon>
        <taxon>Chromadorea</taxon>
        <taxon>Rhabditida</taxon>
        <taxon>Tylenchina</taxon>
        <taxon>Cephalobomorpha</taxon>
        <taxon>Cephaloboidea</taxon>
        <taxon>Cephalobidae</taxon>
        <taxon>Acrobeloides</taxon>
    </lineage>
</organism>
<dbReference type="GO" id="GO:0022841">
    <property type="term" value="F:potassium ion leak channel activity"/>
    <property type="evidence" value="ECO:0007669"/>
    <property type="project" value="TreeGrafter"/>
</dbReference>
<name>A0A914DY98_9BILA</name>
<keyword evidence="2 5" id="KW-0812">Transmembrane</keyword>
<accession>A0A914DY98</accession>
<evidence type="ECO:0000313" key="7">
    <source>
        <dbReference type="WBParaSite" id="ACRNAN_scaffold4557.g15424.t1"/>
    </source>
</evidence>
<dbReference type="SUPFAM" id="SSF81324">
    <property type="entry name" value="Voltage-gated potassium channels"/>
    <property type="match status" value="2"/>
</dbReference>
<evidence type="ECO:0000256" key="5">
    <source>
        <dbReference type="SAM" id="Phobius"/>
    </source>
</evidence>
<feature type="transmembrane region" description="Helical" evidence="5">
    <location>
        <begin position="159"/>
        <end position="177"/>
    </location>
</feature>
<sequence length="251" mass="28827">MEKGPSQHEKDKYDTCHESVSPVRKCLRDYSKEPLFFNFTTGFGYAISVYTTVGYGDLVTTFFTLFLIPVSKNRLWSSSLHQTQVPRSDLGKIMTIVYGTIGIPLYLALLADSLPRLEEYDVPWWIKFVLAVVPWVCLFYTGIIMMINGLGDKTNFMEALHFAYASIAFIGFGDIVPTYDWKFIVIHLPIIFIGQVTTYSRFYYIQTFYRTKILQVIGLFTDQKAKCNPQCSIMSHCDVSTKVPFVNPFKK</sequence>
<evidence type="ECO:0000256" key="1">
    <source>
        <dbReference type="ARBA" id="ARBA00004141"/>
    </source>
</evidence>
<keyword evidence="3 5" id="KW-1133">Transmembrane helix</keyword>
<evidence type="ECO:0000256" key="3">
    <source>
        <dbReference type="ARBA" id="ARBA00022989"/>
    </source>
</evidence>
<feature type="transmembrane region" description="Helical" evidence="5">
    <location>
        <begin position="124"/>
        <end position="147"/>
    </location>
</feature>
<evidence type="ECO:0000313" key="6">
    <source>
        <dbReference type="Proteomes" id="UP000887540"/>
    </source>
</evidence>
<dbReference type="GO" id="GO:0015271">
    <property type="term" value="F:outward rectifier potassium channel activity"/>
    <property type="evidence" value="ECO:0007669"/>
    <property type="project" value="TreeGrafter"/>
</dbReference>
<feature type="transmembrane region" description="Helical" evidence="5">
    <location>
        <begin position="89"/>
        <end position="109"/>
    </location>
</feature>
<feature type="transmembrane region" description="Helical" evidence="5">
    <location>
        <begin position="43"/>
        <end position="68"/>
    </location>
</feature>